<dbReference type="STRING" id="1122991.GCA_000613445_00996"/>
<protein>
    <submittedName>
        <fullName evidence="2">All-beta uncharacterized protein</fullName>
    </submittedName>
</protein>
<comment type="caution">
    <text evidence="2">The sequence shown here is derived from an EMBL/GenBank/DDBJ whole genome shotgun (WGS) entry which is preliminary data.</text>
</comment>
<dbReference type="Proteomes" id="UP000248314">
    <property type="component" value="Unassembled WGS sequence"/>
</dbReference>
<dbReference type="AlphaFoldDB" id="A0A318HZG9"/>
<gene>
    <name evidence="2" type="ORF">EJ73_01217</name>
</gene>
<sequence length="348" mass="37923">MIMMVTAIILAAACSGDKELPQYASGLDVVRAQTAFGVVGGTQEVIMASQPAMAYAQDAWLKVTTKAETILLTAETNTNPQSRNTLLVVKNQQGDSILINVQQEGISFGLPTGEDIYTGDEPIEKKLIALSNVAVDYSTTGNWITVEQKGEVITVKVAENNTGKPRVGWVMAKAVGLTDSLKVVQASLADVEGEYLQTAMMRKPDRNLEERTSDVRIVATSKTTANFIVDNQYVWPVTFTPGKGFDMKNGKIVGKNEVQTGVFEYLITVIVADDFRKGHETAINGTQESVLLAINDKGELVFKEAQKIASEQTFSSYGWNRYSDTKPVLGAFRGIGEVFVQPKLTRKP</sequence>
<dbReference type="InterPro" id="IPR013783">
    <property type="entry name" value="Ig-like_fold"/>
</dbReference>
<keyword evidence="3" id="KW-1185">Reference proteome</keyword>
<name>A0A318HZG9_9BACT</name>
<feature type="domain" description="BACON" evidence="1">
    <location>
        <begin position="139"/>
        <end position="186"/>
    </location>
</feature>
<accession>A0A318HZG9</accession>
<dbReference type="Gene3D" id="2.60.40.10">
    <property type="entry name" value="Immunoglobulins"/>
    <property type="match status" value="1"/>
</dbReference>
<evidence type="ECO:0000313" key="2">
    <source>
        <dbReference type="EMBL" id="PXX22456.1"/>
    </source>
</evidence>
<dbReference type="Pfam" id="PF13004">
    <property type="entry name" value="BACON"/>
    <property type="match status" value="2"/>
</dbReference>
<feature type="domain" description="BACON" evidence="1">
    <location>
        <begin position="58"/>
        <end position="104"/>
    </location>
</feature>
<dbReference type="InterPro" id="IPR024361">
    <property type="entry name" value="BACON"/>
</dbReference>
<reference evidence="2 3" key="1">
    <citation type="submission" date="2018-05" db="EMBL/GenBank/DDBJ databases">
        <title>Genomic Encyclopedia of Type Strains, Phase I: the one thousand microbial genomes (KMG-I) project.</title>
        <authorList>
            <person name="Kyrpides N."/>
        </authorList>
    </citation>
    <scope>NUCLEOTIDE SEQUENCE [LARGE SCALE GENOMIC DNA]</scope>
    <source>
        <strain evidence="2 3">DSM 15611</strain>
    </source>
</reference>
<organism evidence="2 3">
    <name type="scientific">Hoylesella shahii DSM 15611 = JCM 12083</name>
    <dbReference type="NCBI Taxonomy" id="1122991"/>
    <lineage>
        <taxon>Bacteria</taxon>
        <taxon>Pseudomonadati</taxon>
        <taxon>Bacteroidota</taxon>
        <taxon>Bacteroidia</taxon>
        <taxon>Bacteroidales</taxon>
        <taxon>Prevotellaceae</taxon>
        <taxon>Hoylesella</taxon>
    </lineage>
</organism>
<proteinExistence type="predicted"/>
<dbReference type="EMBL" id="QJJX01000011">
    <property type="protein sequence ID" value="PXX22456.1"/>
    <property type="molecule type" value="Genomic_DNA"/>
</dbReference>
<evidence type="ECO:0000259" key="1">
    <source>
        <dbReference type="Pfam" id="PF13004"/>
    </source>
</evidence>
<evidence type="ECO:0000313" key="3">
    <source>
        <dbReference type="Proteomes" id="UP000248314"/>
    </source>
</evidence>